<reference evidence="3" key="1">
    <citation type="submission" date="2016-11" db="EMBL/GenBank/DDBJ databases">
        <authorList>
            <person name="Varghese N."/>
            <person name="Submissions S."/>
        </authorList>
    </citation>
    <scope>NUCLEOTIDE SEQUENCE [LARGE SCALE GENOMIC DNA]</scope>
    <source>
        <strain evidence="3">CGMCC 1.7063</strain>
    </source>
</reference>
<keyword evidence="1" id="KW-0732">Signal</keyword>
<dbReference type="SUPFAM" id="SSF47175">
    <property type="entry name" value="Cytochromes"/>
    <property type="match status" value="1"/>
</dbReference>
<dbReference type="RefSeq" id="WP_143186851.1">
    <property type="nucleotide sequence ID" value="NZ_FQVA01000001.1"/>
</dbReference>
<evidence type="ECO:0000313" key="2">
    <source>
        <dbReference type="EMBL" id="SHE66814.1"/>
    </source>
</evidence>
<sequence length="165" mass="18676">MVKMSRIIFFFLTVLTFAVGADTSKEASAEKDNIQLSPELMELLRAEMRALLGAVQIIPVGIATADWETVADTSAQIRGSYILNQKITPDQKKELASSLPEHFKRMDSYFHLQAMKLEDAAMNHDADLSTFYYYRLIETCTACHSIYATSKFPNFSFDGKRAHEH</sequence>
<dbReference type="STRING" id="494016.SAMN04487965_0392"/>
<dbReference type="AlphaFoldDB" id="A0A1M4VCU3"/>
<feature type="signal peptide" evidence="1">
    <location>
        <begin position="1"/>
        <end position="21"/>
    </location>
</feature>
<dbReference type="EMBL" id="FQVA01000001">
    <property type="protein sequence ID" value="SHE66814.1"/>
    <property type="molecule type" value="Genomic_DNA"/>
</dbReference>
<name>A0A1M4VCU3_9GAMM</name>
<feature type="chain" id="PRO_5012544677" description="Cytochrome C" evidence="1">
    <location>
        <begin position="22"/>
        <end position="165"/>
    </location>
</feature>
<proteinExistence type="predicted"/>
<dbReference type="InterPro" id="IPR010980">
    <property type="entry name" value="Cyt_c/b562"/>
</dbReference>
<organism evidence="2 3">
    <name type="scientific">Microbulbifer donghaiensis</name>
    <dbReference type="NCBI Taxonomy" id="494016"/>
    <lineage>
        <taxon>Bacteria</taxon>
        <taxon>Pseudomonadati</taxon>
        <taxon>Pseudomonadota</taxon>
        <taxon>Gammaproteobacteria</taxon>
        <taxon>Cellvibrionales</taxon>
        <taxon>Microbulbiferaceae</taxon>
        <taxon>Microbulbifer</taxon>
    </lineage>
</organism>
<gene>
    <name evidence="2" type="ORF">SAMN04487965_0392</name>
</gene>
<dbReference type="GO" id="GO:0009055">
    <property type="term" value="F:electron transfer activity"/>
    <property type="evidence" value="ECO:0007669"/>
    <property type="project" value="InterPro"/>
</dbReference>
<dbReference type="GO" id="GO:0022900">
    <property type="term" value="P:electron transport chain"/>
    <property type="evidence" value="ECO:0007669"/>
    <property type="project" value="InterPro"/>
</dbReference>
<evidence type="ECO:0000256" key="1">
    <source>
        <dbReference type="SAM" id="SignalP"/>
    </source>
</evidence>
<evidence type="ECO:0008006" key="4">
    <source>
        <dbReference type="Google" id="ProtNLM"/>
    </source>
</evidence>
<dbReference type="Gene3D" id="1.20.120.10">
    <property type="entry name" value="Cytochrome c/b562"/>
    <property type="match status" value="1"/>
</dbReference>
<protein>
    <recommendedName>
        <fullName evidence="4">Cytochrome C</fullName>
    </recommendedName>
</protein>
<accession>A0A1M4VCU3</accession>
<dbReference type="GO" id="GO:0020037">
    <property type="term" value="F:heme binding"/>
    <property type="evidence" value="ECO:0007669"/>
    <property type="project" value="InterPro"/>
</dbReference>
<evidence type="ECO:0000313" key="3">
    <source>
        <dbReference type="Proteomes" id="UP000184170"/>
    </source>
</evidence>
<dbReference type="Proteomes" id="UP000184170">
    <property type="component" value="Unassembled WGS sequence"/>
</dbReference>
<keyword evidence="3" id="KW-1185">Reference proteome</keyword>
<dbReference type="GO" id="GO:0005506">
    <property type="term" value="F:iron ion binding"/>
    <property type="evidence" value="ECO:0007669"/>
    <property type="project" value="InterPro"/>
</dbReference>